<dbReference type="InterPro" id="IPR001646">
    <property type="entry name" value="5peptide_repeat"/>
</dbReference>
<keyword evidence="1" id="KW-0472">Membrane</keyword>
<dbReference type="InterPro" id="IPR051082">
    <property type="entry name" value="Pentapeptide-BTB/POZ_domain"/>
</dbReference>
<dbReference type="Pfam" id="PF00805">
    <property type="entry name" value="Pentapeptide"/>
    <property type="match status" value="2"/>
</dbReference>
<protein>
    <submittedName>
        <fullName evidence="3">Pentapeptide repeat-containing protein</fullName>
    </submittedName>
</protein>
<evidence type="ECO:0000313" key="3">
    <source>
        <dbReference type="EMBL" id="USR91014.1"/>
    </source>
</evidence>
<dbReference type="SUPFAM" id="SSF141571">
    <property type="entry name" value="Pentapeptide repeat-like"/>
    <property type="match status" value="1"/>
</dbReference>
<dbReference type="Proteomes" id="UP001056708">
    <property type="component" value="Chromosome"/>
</dbReference>
<dbReference type="Pfam" id="PF20703">
    <property type="entry name" value="nSTAND1"/>
    <property type="match status" value="1"/>
</dbReference>
<dbReference type="InterPro" id="IPR049052">
    <property type="entry name" value="nSTAND1"/>
</dbReference>
<organism evidence="3 4">
    <name type="scientific">Phormidium yuhuli AB48</name>
    <dbReference type="NCBI Taxonomy" id="2940671"/>
    <lineage>
        <taxon>Bacteria</taxon>
        <taxon>Bacillati</taxon>
        <taxon>Cyanobacteriota</taxon>
        <taxon>Cyanophyceae</taxon>
        <taxon>Oscillatoriophycideae</taxon>
        <taxon>Oscillatoriales</taxon>
        <taxon>Oscillatoriaceae</taxon>
        <taxon>Phormidium</taxon>
        <taxon>Phormidium yuhuli</taxon>
    </lineage>
</organism>
<feature type="transmembrane region" description="Helical" evidence="1">
    <location>
        <begin position="539"/>
        <end position="561"/>
    </location>
</feature>
<evidence type="ECO:0000313" key="4">
    <source>
        <dbReference type="Proteomes" id="UP001056708"/>
    </source>
</evidence>
<dbReference type="SUPFAM" id="SSF52540">
    <property type="entry name" value="P-loop containing nucleoside triphosphate hydrolases"/>
    <property type="match status" value="1"/>
</dbReference>
<proteinExistence type="predicted"/>
<name>A0ABY5AS17_9CYAN</name>
<sequence>MNESIRQEIKTAQDSQVTGNMVDSTALNVREMQAGSFLISGDNNQVTIYGSVIKTQEKRITPAQLKTNPYQGLLAFQERDYQRFFGRDRQIKTLWTKLRDLYEQNQQLRFLPVYGPSGCGKSSLVRAGLIPELVRHPLPVCHSVRVATLVPGPRPLEALAMVLAKVATNEPTPVAKSEEFLAVLEKPCAVKPGMLGNQPEFCGLRKIAALLPEIDTSPLIVFVDQFEEIYSLCQSEEEREAFIGNLVQAAGDRSQQVTVVVTFRSDFLRELQQHPPLYHLFSEQGVLVRPLLVEELREAIAKPAELADHPLDEAVITLLLQQMQGQDHALPLLQFALTRIWEGLEAGVSEVETLTTIGGVGGALAGEAQRLYERLDEGDRALARRMFLGLVQLGEGSEDTRRRVLVSELVACSSEDDHLESIIEQFAAPGVRFVSVSLNQQHQETLEVTHEALIRHWNQLQDWIKESREALRKKRKIEELAQDWQESGQSKGYLLQGRLLRDAKEFQESSEGETALSALAREFIHKSQWKRRGDRAKSLGLYSLMPVTLILISLYFGVIYLTEGALSQKDCDLIVEGPDTYRPIPNLNFIIQYLWWPNYRLEGMKLCGENLNTVTMIAANLRDADLRDTKFIASNLEKADLDFADCTFSEFINTNLQDSDLNHTNFTHADLSHSDLSNASVYEIDFYKATLRETDLTDVNLSSALNLTQEQLEEAILCRTILPAYLENINLDQCVN</sequence>
<keyword evidence="1" id="KW-1133">Transmembrane helix</keyword>
<dbReference type="InterPro" id="IPR027417">
    <property type="entry name" value="P-loop_NTPase"/>
</dbReference>
<dbReference type="PANTHER" id="PTHR14136">
    <property type="entry name" value="BTB_POZ DOMAIN-CONTAINING PROTEIN KCTD9"/>
    <property type="match status" value="1"/>
</dbReference>
<keyword evidence="4" id="KW-1185">Reference proteome</keyword>
<dbReference type="RefSeq" id="WP_252663046.1">
    <property type="nucleotide sequence ID" value="NZ_CP098611.1"/>
</dbReference>
<dbReference type="Gene3D" id="2.160.20.80">
    <property type="entry name" value="E3 ubiquitin-protein ligase SopA"/>
    <property type="match status" value="1"/>
</dbReference>
<dbReference type="PANTHER" id="PTHR14136:SF17">
    <property type="entry name" value="BTB_POZ DOMAIN-CONTAINING PROTEIN KCTD9"/>
    <property type="match status" value="1"/>
</dbReference>
<dbReference type="EMBL" id="CP098611">
    <property type="protein sequence ID" value="USR91014.1"/>
    <property type="molecule type" value="Genomic_DNA"/>
</dbReference>
<feature type="domain" description="Novel STAND NTPase 1" evidence="2">
    <location>
        <begin position="69"/>
        <end position="491"/>
    </location>
</feature>
<dbReference type="Gene3D" id="3.40.50.300">
    <property type="entry name" value="P-loop containing nucleotide triphosphate hydrolases"/>
    <property type="match status" value="1"/>
</dbReference>
<accession>A0ABY5AS17</accession>
<keyword evidence="1" id="KW-0812">Transmembrane</keyword>
<reference evidence="3" key="1">
    <citation type="submission" date="2022-06" db="EMBL/GenBank/DDBJ databases">
        <title>Genome sequence of Phormidium yuhuli AB48 isolated from an industrial photobioreactor environment.</title>
        <authorList>
            <person name="Qiu Y."/>
            <person name="Noonan A.J.C."/>
            <person name="Dofher K."/>
            <person name="Koch M."/>
            <person name="Kieft B."/>
            <person name="Lin X."/>
            <person name="Ziels R.M."/>
            <person name="Hallam S.J."/>
        </authorList>
    </citation>
    <scope>NUCLEOTIDE SEQUENCE</scope>
    <source>
        <strain evidence="3">AB48</strain>
    </source>
</reference>
<evidence type="ECO:0000256" key="1">
    <source>
        <dbReference type="SAM" id="Phobius"/>
    </source>
</evidence>
<evidence type="ECO:0000259" key="2">
    <source>
        <dbReference type="Pfam" id="PF20703"/>
    </source>
</evidence>
<gene>
    <name evidence="3" type="ORF">NEA10_19670</name>
</gene>